<accession>A0A1G6NC34</accession>
<feature type="transmembrane region" description="Helical" evidence="1">
    <location>
        <begin position="239"/>
        <end position="259"/>
    </location>
</feature>
<feature type="transmembrane region" description="Helical" evidence="1">
    <location>
        <begin position="435"/>
        <end position="455"/>
    </location>
</feature>
<dbReference type="STRING" id="1236220.SAMN04488112_11276"/>
<feature type="transmembrane region" description="Helical" evidence="1">
    <location>
        <begin position="163"/>
        <end position="185"/>
    </location>
</feature>
<feature type="transmembrane region" description="Helical" evidence="1">
    <location>
        <begin position="299"/>
        <end position="319"/>
    </location>
</feature>
<feature type="transmembrane region" description="Helical" evidence="1">
    <location>
        <begin position="345"/>
        <end position="369"/>
    </location>
</feature>
<keyword evidence="1" id="KW-1133">Transmembrane helix</keyword>
<feature type="transmembrane region" description="Helical" evidence="1">
    <location>
        <begin position="197"/>
        <end position="219"/>
    </location>
</feature>
<feature type="transmembrane region" description="Helical" evidence="1">
    <location>
        <begin position="462"/>
        <end position="481"/>
    </location>
</feature>
<reference evidence="2 3" key="1">
    <citation type="submission" date="2016-10" db="EMBL/GenBank/DDBJ databases">
        <authorList>
            <person name="de Groot N.N."/>
        </authorList>
    </citation>
    <scope>NUCLEOTIDE SEQUENCE [LARGE SCALE GENOMIC DNA]</scope>
    <source>
        <strain evidence="2 3">DSM 45514</strain>
    </source>
</reference>
<dbReference type="RefSeq" id="WP_091570526.1">
    <property type="nucleotide sequence ID" value="NZ_FMZA01000012.1"/>
</dbReference>
<feature type="transmembrane region" description="Helical" evidence="1">
    <location>
        <begin position="130"/>
        <end position="151"/>
    </location>
</feature>
<gene>
    <name evidence="2" type="ORF">SAMN04488112_11276</name>
</gene>
<feature type="transmembrane region" description="Helical" evidence="1">
    <location>
        <begin position="21"/>
        <end position="41"/>
    </location>
</feature>
<evidence type="ECO:0000313" key="3">
    <source>
        <dbReference type="Proteomes" id="UP000199387"/>
    </source>
</evidence>
<evidence type="ECO:0000256" key="1">
    <source>
        <dbReference type="SAM" id="Phobius"/>
    </source>
</evidence>
<organism evidence="2 3">
    <name type="scientific">Melghirimyces thermohalophilus</name>
    <dbReference type="NCBI Taxonomy" id="1236220"/>
    <lineage>
        <taxon>Bacteria</taxon>
        <taxon>Bacillati</taxon>
        <taxon>Bacillota</taxon>
        <taxon>Bacilli</taxon>
        <taxon>Bacillales</taxon>
        <taxon>Thermoactinomycetaceae</taxon>
        <taxon>Melghirimyces</taxon>
    </lineage>
</organism>
<dbReference type="OrthoDB" id="2014935at2"/>
<dbReference type="EMBL" id="FMZA01000012">
    <property type="protein sequence ID" value="SDC64846.1"/>
    <property type="molecule type" value="Genomic_DNA"/>
</dbReference>
<dbReference type="AlphaFoldDB" id="A0A1G6NC34"/>
<keyword evidence="1" id="KW-0472">Membrane</keyword>
<name>A0A1G6NC34_9BACL</name>
<feature type="transmembrane region" description="Helical" evidence="1">
    <location>
        <begin position="507"/>
        <end position="525"/>
    </location>
</feature>
<proteinExistence type="predicted"/>
<feature type="transmembrane region" description="Helical" evidence="1">
    <location>
        <begin position="82"/>
        <end position="101"/>
    </location>
</feature>
<keyword evidence="3" id="KW-1185">Reference proteome</keyword>
<protein>
    <submittedName>
        <fullName evidence="2">ABC-2 type transport system permease protein</fullName>
    </submittedName>
</protein>
<feature type="transmembrane region" description="Helical" evidence="1">
    <location>
        <begin position="390"/>
        <end position="415"/>
    </location>
</feature>
<dbReference type="Proteomes" id="UP000199387">
    <property type="component" value="Unassembled WGS sequence"/>
</dbReference>
<evidence type="ECO:0000313" key="2">
    <source>
        <dbReference type="EMBL" id="SDC64846.1"/>
    </source>
</evidence>
<sequence>MASEFARSGILFRFIMKKERFRSLLWLVGVPCFTFIITFALDDLYPTQQARDGMAEGMRNPAMTAMVGPGDLDHYTLGAMTAHQMLLFTAIIVGLMNILLVTRHTRGDEEKGRMEIIQSLPVGRLSNLHAMLLMVCVSNLLLALVTGFGLATLPFDGMGLEGSLLYGAVLGGIGLFFAGVAALFAQLSGSNRGARGYAITLLVIAYLMRGIGDVTVEALSWISPLGWVTKAQVYAHNDWWPVCLMFLGSAIGFAGAYYLHSIRDLGAGFLNERPGRKQASPLLRTPIGLAWRLQRTGTIAWGIGMLLIGLSYGSVLGELESFFQENEMMKQFLAEAPGVSLTEQFISKIITVMAILATVPPVMAMNKLYGEEKRNRIEPVLGRAVSRTRLMTSYGLLSAGNGFVMLSLAAIGLWAAGTAAMEGKLAFGMVYSAAIAFYPALLVMIGTSAMLIGLLPKWNALVWLYLFYSFIVVYLGGLFQFPEWVAQISPFGHIPQLPVEEMDVSKVWLLTAVAILLATVGWMGYKRRDLHG</sequence>
<keyword evidence="1" id="KW-0812">Transmembrane</keyword>